<accession>A0A5M3T9T4</accession>
<dbReference type="Proteomes" id="UP000326169">
    <property type="component" value="Unassembled WGS sequence"/>
</dbReference>
<gene>
    <name evidence="1" type="ORF">NIES46_36930</name>
</gene>
<name>A0A5M3T9T4_LIMPL</name>
<comment type="caution">
    <text evidence="1">The sequence shown here is derived from an EMBL/GenBank/DDBJ whole genome shotgun (WGS) entry which is preliminary data.</text>
</comment>
<evidence type="ECO:0000313" key="1">
    <source>
        <dbReference type="EMBL" id="GCE95627.1"/>
    </source>
</evidence>
<dbReference type="EMBL" id="BIMW01000144">
    <property type="protein sequence ID" value="GCE95627.1"/>
    <property type="molecule type" value="Genomic_DNA"/>
</dbReference>
<evidence type="ECO:0008006" key="3">
    <source>
        <dbReference type="Google" id="ProtNLM"/>
    </source>
</evidence>
<organism evidence="1 2">
    <name type="scientific">Limnospira platensis NIES-46</name>
    <dbReference type="NCBI Taxonomy" id="1236695"/>
    <lineage>
        <taxon>Bacteria</taxon>
        <taxon>Bacillati</taxon>
        <taxon>Cyanobacteriota</taxon>
        <taxon>Cyanophyceae</taxon>
        <taxon>Oscillatoriophycideae</taxon>
        <taxon>Oscillatoriales</taxon>
        <taxon>Sirenicapillariaceae</taxon>
        <taxon>Limnospira</taxon>
    </lineage>
</organism>
<sequence length="51" mass="5640">MFGKLLGAPNLWTIGLSDSSTINRNILYIIEVIRADIGKHIDNSGNISERL</sequence>
<keyword evidence="2" id="KW-1185">Reference proteome</keyword>
<evidence type="ECO:0000313" key="2">
    <source>
        <dbReference type="Proteomes" id="UP000326169"/>
    </source>
</evidence>
<proteinExistence type="predicted"/>
<reference evidence="1 2" key="1">
    <citation type="journal article" date="2019" name="J Genomics">
        <title>The Draft Genome of a Hydrogen-producing Cyanobacterium, Arthrospira platensis NIES-46.</title>
        <authorList>
            <person name="Suzuki S."/>
            <person name="Yamaguchi H."/>
            <person name="Kawachi M."/>
        </authorList>
    </citation>
    <scope>NUCLEOTIDE SEQUENCE [LARGE SCALE GENOMIC DNA]</scope>
    <source>
        <strain evidence="1 2">NIES-46</strain>
    </source>
</reference>
<protein>
    <recommendedName>
        <fullName evidence="3">Transposase</fullName>
    </recommendedName>
</protein>